<dbReference type="Pfam" id="PF10326">
    <property type="entry name" value="7TM_GPCR_Str"/>
    <property type="match status" value="1"/>
</dbReference>
<dbReference type="Pfam" id="PF10319">
    <property type="entry name" value="7TM_GPCR_Srj"/>
    <property type="match status" value="1"/>
</dbReference>
<dbReference type="GO" id="GO:0042048">
    <property type="term" value="P:olfactory behavior"/>
    <property type="evidence" value="ECO:0007669"/>
    <property type="project" value="TreeGrafter"/>
</dbReference>
<dbReference type="PANTHER" id="PTHR22943:SF242">
    <property type="entry name" value="SEVEN TM RECEPTOR"/>
    <property type="match status" value="1"/>
</dbReference>
<keyword evidence="3" id="KW-1185">Reference proteome</keyword>
<reference evidence="2 3" key="1">
    <citation type="submission" date="2020-04" db="EMBL/GenBank/DDBJ databases">
        <authorList>
            <person name="Laetsch R D."/>
            <person name="Stevens L."/>
            <person name="Kumar S."/>
            <person name="Blaxter L. M."/>
        </authorList>
    </citation>
    <scope>NUCLEOTIDE SEQUENCE [LARGE SCALE GENOMIC DNA]</scope>
</reference>
<comment type="caution">
    <text evidence="2">The sequence shown here is derived from an EMBL/GenBank/DDBJ whole genome shotgun (WGS) entry which is preliminary data.</text>
</comment>
<dbReference type="GO" id="GO:0005886">
    <property type="term" value="C:plasma membrane"/>
    <property type="evidence" value="ECO:0007669"/>
    <property type="project" value="TreeGrafter"/>
</dbReference>
<evidence type="ECO:0000313" key="2">
    <source>
        <dbReference type="EMBL" id="CAB3398366.1"/>
    </source>
</evidence>
<evidence type="ECO:0000313" key="3">
    <source>
        <dbReference type="Proteomes" id="UP000494206"/>
    </source>
</evidence>
<dbReference type="GO" id="GO:0038022">
    <property type="term" value="F:G protein-coupled olfactory receptor activity"/>
    <property type="evidence" value="ECO:0007669"/>
    <property type="project" value="TreeGrafter"/>
</dbReference>
<feature type="transmembrane region" description="Helical" evidence="1">
    <location>
        <begin position="80"/>
        <end position="100"/>
    </location>
</feature>
<accession>A0A8S1E9R9</accession>
<evidence type="ECO:0000256" key="1">
    <source>
        <dbReference type="SAM" id="Phobius"/>
    </source>
</evidence>
<keyword evidence="1" id="KW-0472">Membrane</keyword>
<feature type="transmembrane region" description="Helical" evidence="1">
    <location>
        <begin position="40"/>
        <end position="60"/>
    </location>
</feature>
<sequence>MQTLTPIAQHFGFYLSQICNWALLYLILTKTAVKFGAYKYLMISFACYALIYSAIEFMTLPVYTVSKSLANIQGVKLLKLFVLPIAFSILWYIIVNLAYLPSDIKSQYVRESFFEVYQQDSLQIAYAAVLYYRYDKDGRLIIMWRDCIGMGI</sequence>
<gene>
    <name evidence="2" type="ORF">CBOVIS_LOCUS1647</name>
</gene>
<organism evidence="2 3">
    <name type="scientific">Caenorhabditis bovis</name>
    <dbReference type="NCBI Taxonomy" id="2654633"/>
    <lineage>
        <taxon>Eukaryota</taxon>
        <taxon>Metazoa</taxon>
        <taxon>Ecdysozoa</taxon>
        <taxon>Nematoda</taxon>
        <taxon>Chromadorea</taxon>
        <taxon>Rhabditida</taxon>
        <taxon>Rhabditina</taxon>
        <taxon>Rhabditomorpha</taxon>
        <taxon>Rhabditoidea</taxon>
        <taxon>Rhabditidae</taxon>
        <taxon>Peloderinae</taxon>
        <taxon>Caenorhabditis</taxon>
    </lineage>
</organism>
<feature type="transmembrane region" description="Helical" evidence="1">
    <location>
        <begin position="12"/>
        <end position="28"/>
    </location>
</feature>
<keyword evidence="1" id="KW-0812">Transmembrane</keyword>
<protein>
    <submittedName>
        <fullName evidence="2">Uncharacterized protein</fullName>
    </submittedName>
</protein>
<dbReference type="InterPro" id="IPR019423">
    <property type="entry name" value="7TM_GPCR_serpentine_rcpt_Srj"/>
</dbReference>
<proteinExistence type="predicted"/>
<dbReference type="PANTHER" id="PTHR22943">
    <property type="entry name" value="7-TRANSMEMBRANE DOMAIN RECEPTOR C.ELEGANS"/>
    <property type="match status" value="1"/>
</dbReference>
<keyword evidence="1" id="KW-1133">Transmembrane helix</keyword>
<dbReference type="InterPro" id="IPR019428">
    <property type="entry name" value="7TM_GPCR_serpentine_rcpt_Str"/>
</dbReference>
<dbReference type="AlphaFoldDB" id="A0A8S1E9R9"/>
<dbReference type="EMBL" id="CADEPM010000001">
    <property type="protein sequence ID" value="CAB3398366.1"/>
    <property type="molecule type" value="Genomic_DNA"/>
</dbReference>
<dbReference type="Proteomes" id="UP000494206">
    <property type="component" value="Unassembled WGS sequence"/>
</dbReference>
<name>A0A8S1E9R9_9PELO</name>